<dbReference type="GO" id="GO:0006355">
    <property type="term" value="P:regulation of DNA-templated transcription"/>
    <property type="evidence" value="ECO:0007669"/>
    <property type="project" value="InterPro"/>
</dbReference>
<dbReference type="InterPro" id="IPR006699">
    <property type="entry name" value="GlpP"/>
</dbReference>
<dbReference type="AlphaFoldDB" id="A0A859DRM7"/>
<evidence type="ECO:0000313" key="1">
    <source>
        <dbReference type="EMBL" id="QKN24480.1"/>
    </source>
</evidence>
<name>A0A859DRM7_9FIRM</name>
<reference evidence="1 2" key="1">
    <citation type="submission" date="2019-11" db="EMBL/GenBank/DDBJ databases">
        <authorList>
            <person name="Ren C."/>
            <person name="Wang H."/>
            <person name="Xu Y."/>
        </authorList>
    </citation>
    <scope>NUCLEOTIDE SEQUENCE [LARGE SCALE GENOMIC DNA]</scope>
    <source>
        <strain evidence="1 2">LBM 19010</strain>
    </source>
</reference>
<organism evidence="1 2">
    <name type="scientific">Caproicibacterium lactatifermentans</name>
    <dbReference type="NCBI Taxonomy" id="2666138"/>
    <lineage>
        <taxon>Bacteria</taxon>
        <taxon>Bacillati</taxon>
        <taxon>Bacillota</taxon>
        <taxon>Clostridia</taxon>
        <taxon>Eubacteriales</taxon>
        <taxon>Oscillospiraceae</taxon>
        <taxon>Caproicibacterium</taxon>
    </lineage>
</organism>
<dbReference type="PANTHER" id="PTHR35787">
    <property type="entry name" value="GLYCEROL UPTAKE OPERON ANTITERMINATOR REGULATORY PROTEIN"/>
    <property type="match status" value="1"/>
</dbReference>
<sequence>MEQKFYDAVRQNPVIAAVKNNEGLEECLKHEEIKVVFILYGDICNIPRIVDKIVSARKIAMVHVDLIGGLSAKEIAVDYIHRNTKADGIISTRKNLIQRAKELHMYTVFRIFVIDSMALAETRNVSDIRPDFLEILPGVMPDIIRDIRCMTNVPLLTGGLIRKKQDVINALQAGAMAISATNEKVWDM</sequence>
<dbReference type="Gene3D" id="3.20.20.70">
    <property type="entry name" value="Aldolase class I"/>
    <property type="match status" value="1"/>
</dbReference>
<protein>
    <submittedName>
        <fullName evidence="1">Glycerol-3-phosphate responsive antiterminator</fullName>
    </submittedName>
</protein>
<dbReference type="RefSeq" id="WP_174193487.1">
    <property type="nucleotide sequence ID" value="NZ_CP046051.1"/>
</dbReference>
<dbReference type="Proteomes" id="UP000501316">
    <property type="component" value="Chromosome"/>
</dbReference>
<gene>
    <name evidence="1" type="ORF">GJQ69_08320</name>
</gene>
<dbReference type="SUPFAM" id="SSF110391">
    <property type="entry name" value="GlpP-like"/>
    <property type="match status" value="1"/>
</dbReference>
<dbReference type="PANTHER" id="PTHR35787:SF1">
    <property type="entry name" value="GLYCEROL UPTAKE OPERON ANTITERMINATOR REGULATORY PROTEIN"/>
    <property type="match status" value="1"/>
</dbReference>
<dbReference type="PIRSF" id="PIRSF016897">
    <property type="entry name" value="GlpP"/>
    <property type="match status" value="1"/>
</dbReference>
<proteinExistence type="predicted"/>
<dbReference type="InterPro" id="IPR013785">
    <property type="entry name" value="Aldolase_TIM"/>
</dbReference>
<dbReference type="KEGG" id="clf:GJQ69_08320"/>
<evidence type="ECO:0000313" key="2">
    <source>
        <dbReference type="Proteomes" id="UP000501316"/>
    </source>
</evidence>
<dbReference type="Pfam" id="PF04309">
    <property type="entry name" value="G3P_antiterm"/>
    <property type="match status" value="1"/>
</dbReference>
<accession>A0A859DRM7</accession>
<dbReference type="EMBL" id="CP046051">
    <property type="protein sequence ID" value="QKN24480.1"/>
    <property type="molecule type" value="Genomic_DNA"/>
</dbReference>
<dbReference type="GO" id="GO:0006071">
    <property type="term" value="P:glycerol metabolic process"/>
    <property type="evidence" value="ECO:0007669"/>
    <property type="project" value="InterPro"/>
</dbReference>